<gene>
    <name evidence="1" type="ORF">INT45_006448</name>
</gene>
<dbReference type="Proteomes" id="UP000646827">
    <property type="component" value="Unassembled WGS sequence"/>
</dbReference>
<name>A0A8H7SEZ3_9FUNG</name>
<evidence type="ECO:0000313" key="1">
    <source>
        <dbReference type="EMBL" id="KAG2227041.1"/>
    </source>
</evidence>
<keyword evidence="2" id="KW-1185">Reference proteome</keyword>
<accession>A0A8H7SEZ3</accession>
<proteinExistence type="predicted"/>
<evidence type="ECO:0000313" key="2">
    <source>
        <dbReference type="Proteomes" id="UP000646827"/>
    </source>
</evidence>
<protein>
    <submittedName>
        <fullName evidence="1">Uncharacterized protein</fullName>
    </submittedName>
</protein>
<reference evidence="1 2" key="1">
    <citation type="submission" date="2020-12" db="EMBL/GenBank/DDBJ databases">
        <title>Metabolic potential, ecology and presence of endohyphal bacteria is reflected in genomic diversity of Mucoromycotina.</title>
        <authorList>
            <person name="Muszewska A."/>
            <person name="Okrasinska A."/>
            <person name="Steczkiewicz K."/>
            <person name="Drgas O."/>
            <person name="Orlowska M."/>
            <person name="Perlinska-Lenart U."/>
            <person name="Aleksandrzak-Piekarczyk T."/>
            <person name="Szatraj K."/>
            <person name="Zielenkiewicz U."/>
            <person name="Pilsyk S."/>
            <person name="Malc E."/>
            <person name="Mieczkowski P."/>
            <person name="Kruszewska J.S."/>
            <person name="Biernat P."/>
            <person name="Pawlowska J."/>
        </authorList>
    </citation>
    <scope>NUCLEOTIDE SEQUENCE [LARGE SCALE GENOMIC DNA]</scope>
    <source>
        <strain evidence="1 2">CBS 142.35</strain>
    </source>
</reference>
<dbReference type="EMBL" id="JAEPRB010000011">
    <property type="protein sequence ID" value="KAG2227041.1"/>
    <property type="molecule type" value="Genomic_DNA"/>
</dbReference>
<comment type="caution">
    <text evidence="1">The sequence shown here is derived from an EMBL/GenBank/DDBJ whole genome shotgun (WGS) entry which is preliminary data.</text>
</comment>
<dbReference type="AlphaFoldDB" id="A0A8H7SEZ3"/>
<organism evidence="1 2">
    <name type="scientific">Circinella minor</name>
    <dbReference type="NCBI Taxonomy" id="1195481"/>
    <lineage>
        <taxon>Eukaryota</taxon>
        <taxon>Fungi</taxon>
        <taxon>Fungi incertae sedis</taxon>
        <taxon>Mucoromycota</taxon>
        <taxon>Mucoromycotina</taxon>
        <taxon>Mucoromycetes</taxon>
        <taxon>Mucorales</taxon>
        <taxon>Lichtheimiaceae</taxon>
        <taxon>Circinella</taxon>
    </lineage>
</organism>
<dbReference type="OrthoDB" id="2263183at2759"/>
<sequence length="270" mass="31699">MVPRNSPPPLETYMFLRNDRFRPWWISDRKSTIIYTFYDYVSNDKEACQLLRRNFSGETSLIIRTLEPINYIQCDDQQEEQEKKWVVLEALIQPEKSYNVALRRGLKIKRDQQVTVVPAIHSRAAGAYMIMRFSGLPYKKKEKNRDDDDYDDEDERTCVYKVRKSMGSIFPYWEGEKIQLLDAFAETVDEQDAVRFKGSVIVILDGDYYIPQKNVDSGLAYIAEYNTEVKFEHIGPFQYSAYCSTCRTIDSHTPENCKYFEKEYPGGLLL</sequence>